<evidence type="ECO:0000259" key="2">
    <source>
        <dbReference type="PROSITE" id="PS50097"/>
    </source>
</evidence>
<feature type="domain" description="BTB" evidence="2">
    <location>
        <begin position="14"/>
        <end position="78"/>
    </location>
</feature>
<evidence type="ECO:0000313" key="4">
    <source>
        <dbReference type="Proteomes" id="UP000275078"/>
    </source>
</evidence>
<sequence length="593" mass="66464">MFASSGVDRLNAFASPIISIETQPQPLQAHKAILETSPAIREELRSGRTSKLLSNYDSYKTVNMFLEFLYTGRYTLPPPPPNQILDAHAMEKVTSTGPSEQHISDAPNGTAGGLAPLKKFAAFRNLFPEDPRPTQEGPRCDTPAIFAHTRLAILALRTGVVDLFRFALNNLVESLYILDPSEFRDSIGPLVQLVYEDDNYPWADASEGDKLREVVSVWVTWNIETLRGGLTQQLKAGGRFVLDFTDLTIRRLTHPLETNEVPEAQPKKRKTRRKNKSGAKGGGDDDSVATAEPRDDTFYTPQPGGDFLVEPIPEVEGEGHHERPVESHKPNEPLNLEIPHQPHPSELQSHSPAADTDDFDPHPKKESEIPTTPIHERTPNDGHGPSFRQYRSASDVEPDIQLEPIADSSIHPSWSSQPDISISVAREEEAMAYQQALAKAKREIEMEVVDSDVTEENLRAEREQKERERELNGKENVQRYLAEQSAQKERDDSEEKEFHHINGTIEEETEETGNESPITRRWTSCNDYIGPTKTQDIEIDSTVNDSPVTTPTPVPTNLTTQSSQTAQNSKKKTKKRKKLSRLWHKKHGSPRGG</sequence>
<reference evidence="3 4" key="1">
    <citation type="journal article" date="2018" name="Nat. Ecol. Evol.">
        <title>Pezizomycetes genomes reveal the molecular basis of ectomycorrhizal truffle lifestyle.</title>
        <authorList>
            <person name="Murat C."/>
            <person name="Payen T."/>
            <person name="Noel B."/>
            <person name="Kuo A."/>
            <person name="Morin E."/>
            <person name="Chen J."/>
            <person name="Kohler A."/>
            <person name="Krizsan K."/>
            <person name="Balestrini R."/>
            <person name="Da Silva C."/>
            <person name="Montanini B."/>
            <person name="Hainaut M."/>
            <person name="Levati E."/>
            <person name="Barry K.W."/>
            <person name="Belfiori B."/>
            <person name="Cichocki N."/>
            <person name="Clum A."/>
            <person name="Dockter R.B."/>
            <person name="Fauchery L."/>
            <person name="Guy J."/>
            <person name="Iotti M."/>
            <person name="Le Tacon F."/>
            <person name="Lindquist E.A."/>
            <person name="Lipzen A."/>
            <person name="Malagnac F."/>
            <person name="Mello A."/>
            <person name="Molinier V."/>
            <person name="Miyauchi S."/>
            <person name="Poulain J."/>
            <person name="Riccioni C."/>
            <person name="Rubini A."/>
            <person name="Sitrit Y."/>
            <person name="Splivallo R."/>
            <person name="Traeger S."/>
            <person name="Wang M."/>
            <person name="Zifcakova L."/>
            <person name="Wipf D."/>
            <person name="Zambonelli A."/>
            <person name="Paolocci F."/>
            <person name="Nowrousian M."/>
            <person name="Ottonello S."/>
            <person name="Baldrian P."/>
            <person name="Spatafora J.W."/>
            <person name="Henrissat B."/>
            <person name="Nagy L.G."/>
            <person name="Aury J.M."/>
            <person name="Wincker P."/>
            <person name="Grigoriev I.V."/>
            <person name="Bonfante P."/>
            <person name="Martin F.M."/>
        </authorList>
    </citation>
    <scope>NUCLEOTIDE SEQUENCE [LARGE SCALE GENOMIC DNA]</scope>
    <source>
        <strain evidence="3 4">RN42</strain>
    </source>
</reference>
<feature type="compositionally biased region" description="Basic and acidic residues" evidence="1">
    <location>
        <begin position="456"/>
        <end position="477"/>
    </location>
</feature>
<dbReference type="Gene3D" id="3.30.710.10">
    <property type="entry name" value="Potassium Channel Kv1.1, Chain A"/>
    <property type="match status" value="1"/>
</dbReference>
<keyword evidence="4" id="KW-1185">Reference proteome</keyword>
<evidence type="ECO:0000313" key="3">
    <source>
        <dbReference type="EMBL" id="RPA73560.1"/>
    </source>
</evidence>
<organism evidence="3 4">
    <name type="scientific">Ascobolus immersus RN42</name>
    <dbReference type="NCBI Taxonomy" id="1160509"/>
    <lineage>
        <taxon>Eukaryota</taxon>
        <taxon>Fungi</taxon>
        <taxon>Dikarya</taxon>
        <taxon>Ascomycota</taxon>
        <taxon>Pezizomycotina</taxon>
        <taxon>Pezizomycetes</taxon>
        <taxon>Pezizales</taxon>
        <taxon>Ascobolaceae</taxon>
        <taxon>Ascobolus</taxon>
    </lineage>
</organism>
<feature type="compositionally biased region" description="Low complexity" evidence="1">
    <location>
        <begin position="541"/>
        <end position="568"/>
    </location>
</feature>
<name>A0A3N4HP06_ASCIM</name>
<accession>A0A3N4HP06</accession>
<gene>
    <name evidence="3" type="ORF">BJ508DRAFT_333945</name>
</gene>
<dbReference type="EMBL" id="ML119816">
    <property type="protein sequence ID" value="RPA73560.1"/>
    <property type="molecule type" value="Genomic_DNA"/>
</dbReference>
<dbReference type="CDD" id="cd18186">
    <property type="entry name" value="BTB_POZ_ZBTB_KLHL-like"/>
    <property type="match status" value="1"/>
</dbReference>
<dbReference type="InterPro" id="IPR011333">
    <property type="entry name" value="SKP1/BTB/POZ_sf"/>
</dbReference>
<dbReference type="PROSITE" id="PS50097">
    <property type="entry name" value="BTB"/>
    <property type="match status" value="1"/>
</dbReference>
<dbReference type="AlphaFoldDB" id="A0A3N4HP06"/>
<dbReference type="Proteomes" id="UP000275078">
    <property type="component" value="Unassembled WGS sequence"/>
</dbReference>
<dbReference type="OrthoDB" id="9997739at2759"/>
<feature type="compositionally biased region" description="Basic residues" evidence="1">
    <location>
        <begin position="267"/>
        <end position="277"/>
    </location>
</feature>
<proteinExistence type="predicted"/>
<feature type="compositionally biased region" description="Basic and acidic residues" evidence="1">
    <location>
        <begin position="359"/>
        <end position="380"/>
    </location>
</feature>
<protein>
    <recommendedName>
        <fullName evidence="2">BTB domain-containing protein</fullName>
    </recommendedName>
</protein>
<evidence type="ECO:0000256" key="1">
    <source>
        <dbReference type="SAM" id="MobiDB-lite"/>
    </source>
</evidence>
<feature type="compositionally biased region" description="Basic and acidic residues" evidence="1">
    <location>
        <begin position="486"/>
        <end position="500"/>
    </location>
</feature>
<dbReference type="InterPro" id="IPR000210">
    <property type="entry name" value="BTB/POZ_dom"/>
</dbReference>
<feature type="region of interest" description="Disordered" evidence="1">
    <location>
        <begin position="255"/>
        <end position="394"/>
    </location>
</feature>
<feature type="region of interest" description="Disordered" evidence="1">
    <location>
        <begin position="454"/>
        <end position="593"/>
    </location>
</feature>
<feature type="compositionally biased region" description="Basic residues" evidence="1">
    <location>
        <begin position="569"/>
        <end position="593"/>
    </location>
</feature>
<feature type="compositionally biased region" description="Basic and acidic residues" evidence="1">
    <location>
        <begin position="317"/>
        <end position="331"/>
    </location>
</feature>